<protein>
    <submittedName>
        <fullName evidence="3">Amidase</fullName>
        <ecNumber evidence="3">3.5.1.4</ecNumber>
    </submittedName>
</protein>
<dbReference type="Gene3D" id="3.90.1300.10">
    <property type="entry name" value="Amidase signature (AS) domain"/>
    <property type="match status" value="1"/>
</dbReference>
<organism evidence="3 4">
    <name type="scientific">Sagittula stellata (strain ATCC 700073 / DSM 11524 / E-37)</name>
    <dbReference type="NCBI Taxonomy" id="388399"/>
    <lineage>
        <taxon>Bacteria</taxon>
        <taxon>Pseudomonadati</taxon>
        <taxon>Pseudomonadota</taxon>
        <taxon>Alphaproteobacteria</taxon>
        <taxon>Rhodobacterales</taxon>
        <taxon>Roseobacteraceae</taxon>
        <taxon>Sagittula</taxon>
    </lineage>
</organism>
<dbReference type="InterPro" id="IPR053844">
    <property type="entry name" value="AH_C"/>
</dbReference>
<dbReference type="GO" id="GO:0004040">
    <property type="term" value="F:amidase activity"/>
    <property type="evidence" value="ECO:0007669"/>
    <property type="project" value="UniProtKB-EC"/>
</dbReference>
<dbReference type="Gene3D" id="1.20.58.1700">
    <property type="match status" value="1"/>
</dbReference>
<dbReference type="Proteomes" id="UP000005713">
    <property type="component" value="Unassembled WGS sequence"/>
</dbReference>
<sequence>MNVMTHQAPDLRIGALHDLYAAGTTPDTVIAAVYARIAEVGDPGIFIALRDRAEVVAEAMALPPFDPEAYPLWGVPFAVKDNIDVEGLPTTAACPAFAYEPAEDAFVVARLRAAGALVIGKTNLDQFATGLVGMRSPYAVPFNAVDPEIVPGGSSSGSAVAVAQGIVSFALGTDTAGSGRVPAALNNIVGFKPSLGLLSATGMVPACRTLDTISIFSAGVADGWRALQVAAGYDAADAYSRDLPAPALDTRETLTVAIPDAASAKFFDDTLQAEAFAAATARLMDMGVTVEEIDLTPFYDVAQMLYSGAWVAERKAAMEDIMAVEPDVVHPVTRAIVSAADRLTAVDAFRGFYRLADLRRAVQPVLERYDMLIVPTVPTFYTRADLEADPVEPNSRFGTYTNFVNLLDMCGLAVPTRPRSDGRPGSLTLLAASGRDGLLAALAARIETDAAVTPGNGLAIPMPLPLPTCARNETVIAAVGAHMSGLPLNGELTRLGARCLGPARTSADYRLFQLPGRGVPKPGLLWVNRGGKAIEIELWAVPTAAVGAFMAGIPSPLSIGTLTLEDEQTCKGFLVEAAAVEGAEDITAFGGWRAFLHSLTPTPA</sequence>
<reference evidence="3 4" key="1">
    <citation type="submission" date="2006-06" db="EMBL/GenBank/DDBJ databases">
        <authorList>
            <person name="Moran M.A."/>
            <person name="Ferriera S."/>
            <person name="Johnson J."/>
            <person name="Kravitz S."/>
            <person name="Beeson K."/>
            <person name="Sutton G."/>
            <person name="Rogers Y.-H."/>
            <person name="Friedman R."/>
            <person name="Frazier M."/>
            <person name="Venter J.C."/>
        </authorList>
    </citation>
    <scope>NUCLEOTIDE SEQUENCE [LARGE SCALE GENOMIC DNA]</scope>
    <source>
        <strain evidence="3 4">E-37</strain>
    </source>
</reference>
<dbReference type="InterPro" id="IPR014085">
    <property type="entry name" value="Allophanate_hydrolase"/>
</dbReference>
<feature type="domain" description="Amidase" evidence="1">
    <location>
        <begin position="53"/>
        <end position="439"/>
    </location>
</feature>
<dbReference type="NCBIfam" id="TIGR02713">
    <property type="entry name" value="allophanate_hyd"/>
    <property type="match status" value="1"/>
</dbReference>
<dbReference type="PANTHER" id="PTHR11895">
    <property type="entry name" value="TRANSAMIDASE"/>
    <property type="match status" value="1"/>
</dbReference>
<dbReference type="PANTHER" id="PTHR11895:SF169">
    <property type="entry name" value="GLUTAMYL-TRNA(GLN) AMIDOTRANSFERASE"/>
    <property type="match status" value="1"/>
</dbReference>
<dbReference type="InterPro" id="IPR036928">
    <property type="entry name" value="AS_sf"/>
</dbReference>
<evidence type="ECO:0000313" key="4">
    <source>
        <dbReference type="Proteomes" id="UP000005713"/>
    </source>
</evidence>
<feature type="domain" description="Allophanate hydrolase C-terminal" evidence="2">
    <location>
        <begin position="476"/>
        <end position="596"/>
    </location>
</feature>
<dbReference type="OrthoDB" id="9811471at2"/>
<dbReference type="EC" id="3.5.1.4" evidence="3"/>
<dbReference type="Pfam" id="PF21986">
    <property type="entry name" value="AH_C"/>
    <property type="match status" value="1"/>
</dbReference>
<keyword evidence="4" id="KW-1185">Reference proteome</keyword>
<dbReference type="InterPro" id="IPR023631">
    <property type="entry name" value="Amidase_dom"/>
</dbReference>
<proteinExistence type="predicted"/>
<dbReference type="EMBL" id="AAYA01000001">
    <property type="protein sequence ID" value="EBA10368.1"/>
    <property type="molecule type" value="Genomic_DNA"/>
</dbReference>
<gene>
    <name evidence="3" type="ORF">SSE37_20222</name>
</gene>
<name>A3JXY2_SAGS3</name>
<dbReference type="SUPFAM" id="SSF75304">
    <property type="entry name" value="Amidase signature (AS) enzymes"/>
    <property type="match status" value="1"/>
</dbReference>
<dbReference type="RefSeq" id="WP_005855156.1">
    <property type="nucleotide sequence ID" value="NZ_AAYA01000001.1"/>
</dbReference>
<evidence type="ECO:0000259" key="2">
    <source>
        <dbReference type="Pfam" id="PF21986"/>
    </source>
</evidence>
<dbReference type="AlphaFoldDB" id="A3JXY2"/>
<comment type="caution">
    <text evidence="3">The sequence shown here is derived from an EMBL/GenBank/DDBJ whole genome shotgun (WGS) entry which is preliminary data.</text>
</comment>
<evidence type="ECO:0000259" key="1">
    <source>
        <dbReference type="Pfam" id="PF01425"/>
    </source>
</evidence>
<dbReference type="Gene3D" id="3.10.490.10">
    <property type="entry name" value="Gamma-glutamyl cyclotransferase-like"/>
    <property type="match status" value="1"/>
</dbReference>
<dbReference type="eggNOG" id="COG0154">
    <property type="taxonomic scope" value="Bacteria"/>
</dbReference>
<dbReference type="NCBIfam" id="NF006043">
    <property type="entry name" value="PRK08186.1"/>
    <property type="match status" value="1"/>
</dbReference>
<keyword evidence="3" id="KW-0378">Hydrolase</keyword>
<evidence type="ECO:0000313" key="3">
    <source>
        <dbReference type="EMBL" id="EBA10368.1"/>
    </source>
</evidence>
<dbReference type="InterPro" id="IPR000120">
    <property type="entry name" value="Amidase"/>
</dbReference>
<accession>A3JXY2</accession>
<dbReference type="Pfam" id="PF01425">
    <property type="entry name" value="Amidase"/>
    <property type="match status" value="1"/>
</dbReference>